<accession>A0A392R849</accession>
<reference evidence="1 2" key="1">
    <citation type="journal article" date="2018" name="Front. Plant Sci.">
        <title>Red Clover (Trifolium pratense) and Zigzag Clover (T. medium) - A Picture of Genomic Similarities and Differences.</title>
        <authorList>
            <person name="Dluhosova J."/>
            <person name="Istvanek J."/>
            <person name="Nedelnik J."/>
            <person name="Repkova J."/>
        </authorList>
    </citation>
    <scope>NUCLEOTIDE SEQUENCE [LARGE SCALE GENOMIC DNA]</scope>
    <source>
        <strain evidence="2">cv. 10/8</strain>
        <tissue evidence="1">Leaf</tissue>
    </source>
</reference>
<organism evidence="1 2">
    <name type="scientific">Trifolium medium</name>
    <dbReference type="NCBI Taxonomy" id="97028"/>
    <lineage>
        <taxon>Eukaryota</taxon>
        <taxon>Viridiplantae</taxon>
        <taxon>Streptophyta</taxon>
        <taxon>Embryophyta</taxon>
        <taxon>Tracheophyta</taxon>
        <taxon>Spermatophyta</taxon>
        <taxon>Magnoliopsida</taxon>
        <taxon>eudicotyledons</taxon>
        <taxon>Gunneridae</taxon>
        <taxon>Pentapetalae</taxon>
        <taxon>rosids</taxon>
        <taxon>fabids</taxon>
        <taxon>Fabales</taxon>
        <taxon>Fabaceae</taxon>
        <taxon>Papilionoideae</taxon>
        <taxon>50 kb inversion clade</taxon>
        <taxon>NPAAA clade</taxon>
        <taxon>Hologalegina</taxon>
        <taxon>IRL clade</taxon>
        <taxon>Trifolieae</taxon>
        <taxon>Trifolium</taxon>
    </lineage>
</organism>
<sequence length="25" mass="2834">MLFDLSVNKSSTIAEMFSLWWAAEG</sequence>
<evidence type="ECO:0000313" key="2">
    <source>
        <dbReference type="Proteomes" id="UP000265520"/>
    </source>
</evidence>
<comment type="caution">
    <text evidence="1">The sequence shown here is derived from an EMBL/GenBank/DDBJ whole genome shotgun (WGS) entry which is preliminary data.</text>
</comment>
<dbReference type="EMBL" id="LXQA010194056">
    <property type="protein sequence ID" value="MCI32272.1"/>
    <property type="molecule type" value="Genomic_DNA"/>
</dbReference>
<feature type="non-terminal residue" evidence="1">
    <location>
        <position position="25"/>
    </location>
</feature>
<evidence type="ECO:0000313" key="1">
    <source>
        <dbReference type="EMBL" id="MCI32272.1"/>
    </source>
</evidence>
<dbReference type="Proteomes" id="UP000265520">
    <property type="component" value="Unassembled WGS sequence"/>
</dbReference>
<name>A0A392R849_9FABA</name>
<keyword evidence="2" id="KW-1185">Reference proteome</keyword>
<protein>
    <submittedName>
        <fullName evidence="1">Uncharacterized protein</fullName>
    </submittedName>
</protein>
<dbReference type="AlphaFoldDB" id="A0A392R849"/>
<proteinExistence type="predicted"/>